<comment type="cofactor">
    <cofactor evidence="1">
        <name>Mg(2+)</name>
        <dbReference type="ChEBI" id="CHEBI:18420"/>
    </cofactor>
</comment>
<dbReference type="InterPro" id="IPR005844">
    <property type="entry name" value="A-D-PHexomutase_a/b/a-I"/>
</dbReference>
<dbReference type="PROSITE" id="PS00710">
    <property type="entry name" value="PGM_PMM"/>
    <property type="match status" value="1"/>
</dbReference>
<dbReference type="Proteomes" id="UP001178507">
    <property type="component" value="Unassembled WGS sequence"/>
</dbReference>
<evidence type="ECO:0000259" key="10">
    <source>
        <dbReference type="Pfam" id="PF02880"/>
    </source>
</evidence>
<reference evidence="11" key="1">
    <citation type="submission" date="2023-08" db="EMBL/GenBank/DDBJ databases">
        <authorList>
            <person name="Chen Y."/>
            <person name="Shah S."/>
            <person name="Dougan E. K."/>
            <person name="Thang M."/>
            <person name="Chan C."/>
        </authorList>
    </citation>
    <scope>NUCLEOTIDE SEQUENCE</scope>
</reference>
<dbReference type="AlphaFoldDB" id="A0AA36J2N7"/>
<feature type="domain" description="Alpha-D-phosphohexomutase alpha/beta/alpha" evidence="10">
    <location>
        <begin position="507"/>
        <end position="604"/>
    </location>
</feature>
<dbReference type="GO" id="GO:0005975">
    <property type="term" value="P:carbohydrate metabolic process"/>
    <property type="evidence" value="ECO:0007669"/>
    <property type="project" value="InterPro"/>
</dbReference>
<evidence type="ECO:0000313" key="12">
    <source>
        <dbReference type="Proteomes" id="UP001178507"/>
    </source>
</evidence>
<dbReference type="InterPro" id="IPR005846">
    <property type="entry name" value="A-D-PHexomutase_a/b/a-III"/>
</dbReference>
<dbReference type="InterPro" id="IPR016066">
    <property type="entry name" value="A-D-PHexomutase_CS"/>
</dbReference>
<comment type="caution">
    <text evidence="11">The sequence shown here is derived from an EMBL/GenBank/DDBJ whole genome shotgun (WGS) entry which is preliminary data.</text>
</comment>
<dbReference type="InterPro" id="IPR016055">
    <property type="entry name" value="A-D-PHexomutase_a/b/a-I/II/III"/>
</dbReference>
<feature type="domain" description="Alpha-D-phosphohexomutase alpha/beta/alpha" evidence="8">
    <location>
        <begin position="207"/>
        <end position="349"/>
    </location>
</feature>
<dbReference type="EMBL" id="CAUJNA010003265">
    <property type="protein sequence ID" value="CAJ1397393.1"/>
    <property type="molecule type" value="Genomic_DNA"/>
</dbReference>
<feature type="domain" description="Alpha-D-phosphohexomutase alpha/beta/alpha" evidence="9">
    <location>
        <begin position="381"/>
        <end position="478"/>
    </location>
</feature>
<dbReference type="GO" id="GO:0005634">
    <property type="term" value="C:nucleus"/>
    <property type="evidence" value="ECO:0007669"/>
    <property type="project" value="TreeGrafter"/>
</dbReference>
<feature type="region of interest" description="Disordered" evidence="7">
    <location>
        <begin position="1"/>
        <end position="20"/>
    </location>
</feature>
<dbReference type="PANTHER" id="PTHR45745">
    <property type="entry name" value="PHOSPHOMANNOMUTASE 45A"/>
    <property type="match status" value="1"/>
</dbReference>
<evidence type="ECO:0000259" key="9">
    <source>
        <dbReference type="Pfam" id="PF02879"/>
    </source>
</evidence>
<gene>
    <name evidence="11" type="ORF">EVOR1521_LOCUS21426</name>
</gene>
<keyword evidence="12" id="KW-1185">Reference proteome</keyword>
<evidence type="ECO:0000259" key="8">
    <source>
        <dbReference type="Pfam" id="PF02878"/>
    </source>
</evidence>
<dbReference type="Pfam" id="PF02878">
    <property type="entry name" value="PGM_PMM_I"/>
    <property type="match status" value="1"/>
</dbReference>
<dbReference type="InterPro" id="IPR005841">
    <property type="entry name" value="Alpha-D-phosphohexomutase_SF"/>
</dbReference>
<keyword evidence="3" id="KW-0597">Phosphoprotein</keyword>
<dbReference type="Gene3D" id="3.40.120.10">
    <property type="entry name" value="Alpha-D-Glucose-1,6-Bisphosphate, subunit A, domain 3"/>
    <property type="match status" value="3"/>
</dbReference>
<evidence type="ECO:0000256" key="4">
    <source>
        <dbReference type="ARBA" id="ARBA00022723"/>
    </source>
</evidence>
<dbReference type="GO" id="GO:0006166">
    <property type="term" value="P:purine ribonucleoside salvage"/>
    <property type="evidence" value="ECO:0007669"/>
    <property type="project" value="TreeGrafter"/>
</dbReference>
<comment type="similarity">
    <text evidence="2">Belongs to the phosphohexose mutase family.</text>
</comment>
<feature type="compositionally biased region" description="Basic and acidic residues" evidence="7">
    <location>
        <begin position="8"/>
        <end position="20"/>
    </location>
</feature>
<dbReference type="InterPro" id="IPR005845">
    <property type="entry name" value="A-D-PHexomutase_a/b/a-II"/>
</dbReference>
<evidence type="ECO:0000256" key="5">
    <source>
        <dbReference type="ARBA" id="ARBA00022842"/>
    </source>
</evidence>
<dbReference type="PANTHER" id="PTHR45745:SF1">
    <property type="entry name" value="PHOSPHOGLUCOMUTASE 2B-RELATED"/>
    <property type="match status" value="1"/>
</dbReference>
<dbReference type="SUPFAM" id="SSF53738">
    <property type="entry name" value="Phosphoglucomutase, first 3 domains"/>
    <property type="match status" value="3"/>
</dbReference>
<keyword evidence="5" id="KW-0460">Magnesium</keyword>
<accession>A0AA36J2N7</accession>
<feature type="region of interest" description="Disordered" evidence="7">
    <location>
        <begin position="610"/>
        <end position="630"/>
    </location>
</feature>
<dbReference type="GO" id="GO:0000287">
    <property type="term" value="F:magnesium ion binding"/>
    <property type="evidence" value="ECO:0007669"/>
    <property type="project" value="InterPro"/>
</dbReference>
<evidence type="ECO:0008006" key="13">
    <source>
        <dbReference type="Google" id="ProtNLM"/>
    </source>
</evidence>
<evidence type="ECO:0000256" key="1">
    <source>
        <dbReference type="ARBA" id="ARBA00001946"/>
    </source>
</evidence>
<protein>
    <recommendedName>
        <fullName evidence="13">Phosphoglucomutase</fullName>
    </recommendedName>
</protein>
<sequence length="630" mass="69907">MRVTTLVDKSEEALDKDKSEEVPGLELQLREVVERLRKESEKIWPKISAYEASIAELSNTMCATQKKLHAVRHTPTREADDLRTLLKAQINEVKRMMAQLGRLRDIQRVNAQEIGMVERERAKLSRYCQVRELLKEGDRQKLSDKIRLLQDDTDKPGACSRVGAWESDADWRTWAELWASWDPNEATRAALLAESPGSLRKLLGARLEFGTAGLRGPMGLGSAQMNDLVVLQTTQGVCAYLESRLGEAAPRRVCVGFDHRAGAGCTSRSFALQVAKVFLQRGFDVWLYRDFVATPLVPWAMERRGCCCGVMITASHNPKLDNGYKLYWSNCAQIIPPHDAKVAALIEENLEPWSQEALEVLEHPRCKDPVGEGLLEDYFHSLRRLKSAAPGKDLPVVYTAMHGVGRPFVERAFEAFGHRRPQVVAEQGDPDPEFPTVAFPNPEEGKGALALAFDLAAASGCDLVLANDPDADRLAAAERQPGGAWHVFTGNELGALLGHWAWRLWRQSHPDQSPDKVCMVASTVSSKFLGRVAATEGFRFVETLTGFKWMGSKSGSLRDQGFEVIFAFEEAIGFCVGDLVKDKDGISAAAVFVDMARALRESNKRCLQHLEARDPRRPMGAASSERGVEA</sequence>
<dbReference type="Pfam" id="PF02880">
    <property type="entry name" value="PGM_PMM_III"/>
    <property type="match status" value="1"/>
</dbReference>
<proteinExistence type="inferred from homology"/>
<dbReference type="Pfam" id="PF02879">
    <property type="entry name" value="PGM_PMM_II"/>
    <property type="match status" value="1"/>
</dbReference>
<evidence type="ECO:0000256" key="6">
    <source>
        <dbReference type="ARBA" id="ARBA00023235"/>
    </source>
</evidence>
<dbReference type="GO" id="GO:0008973">
    <property type="term" value="F:phosphopentomutase activity"/>
    <property type="evidence" value="ECO:0007669"/>
    <property type="project" value="TreeGrafter"/>
</dbReference>
<dbReference type="PRINTS" id="PR00509">
    <property type="entry name" value="PGMPMM"/>
</dbReference>
<organism evidence="11 12">
    <name type="scientific">Effrenium voratum</name>
    <dbReference type="NCBI Taxonomy" id="2562239"/>
    <lineage>
        <taxon>Eukaryota</taxon>
        <taxon>Sar</taxon>
        <taxon>Alveolata</taxon>
        <taxon>Dinophyceae</taxon>
        <taxon>Suessiales</taxon>
        <taxon>Symbiodiniaceae</taxon>
        <taxon>Effrenium</taxon>
    </lineage>
</organism>
<keyword evidence="4" id="KW-0479">Metal-binding</keyword>
<evidence type="ECO:0000313" key="11">
    <source>
        <dbReference type="EMBL" id="CAJ1397393.1"/>
    </source>
</evidence>
<evidence type="ECO:0000256" key="3">
    <source>
        <dbReference type="ARBA" id="ARBA00022553"/>
    </source>
</evidence>
<evidence type="ECO:0000256" key="2">
    <source>
        <dbReference type="ARBA" id="ARBA00010231"/>
    </source>
</evidence>
<dbReference type="CDD" id="cd05799">
    <property type="entry name" value="PGM2"/>
    <property type="match status" value="1"/>
</dbReference>
<name>A0AA36J2N7_9DINO</name>
<evidence type="ECO:0000256" key="7">
    <source>
        <dbReference type="SAM" id="MobiDB-lite"/>
    </source>
</evidence>
<keyword evidence="6" id="KW-0413">Isomerase</keyword>